<feature type="region of interest" description="Disordered" evidence="1">
    <location>
        <begin position="29"/>
        <end position="48"/>
    </location>
</feature>
<keyword evidence="3" id="KW-1185">Reference proteome</keyword>
<protein>
    <submittedName>
        <fullName evidence="2">Uncharacterized protein</fullName>
    </submittedName>
</protein>
<proteinExistence type="predicted"/>
<dbReference type="Proteomes" id="UP000265520">
    <property type="component" value="Unassembled WGS sequence"/>
</dbReference>
<dbReference type="AlphaFoldDB" id="A0A392UTJ2"/>
<evidence type="ECO:0000313" key="3">
    <source>
        <dbReference type="Proteomes" id="UP000265520"/>
    </source>
</evidence>
<reference evidence="2 3" key="1">
    <citation type="journal article" date="2018" name="Front. Plant Sci.">
        <title>Red Clover (Trifolium pratense) and Zigzag Clover (T. medium) - A Picture of Genomic Similarities and Differences.</title>
        <authorList>
            <person name="Dluhosova J."/>
            <person name="Istvanek J."/>
            <person name="Nedelnik J."/>
            <person name="Repkova J."/>
        </authorList>
    </citation>
    <scope>NUCLEOTIDE SEQUENCE [LARGE SCALE GENOMIC DNA]</scope>
    <source>
        <strain evidence="3">cv. 10/8</strain>
        <tissue evidence="2">Leaf</tissue>
    </source>
</reference>
<evidence type="ECO:0000313" key="2">
    <source>
        <dbReference type="EMBL" id="MCI79348.1"/>
    </source>
</evidence>
<sequence>RMNLPQQVPHNTGIVDDAHARRYCRVRRAARQPREQPQAPPAGPSMDPTLQNWFYHTWDQNAANYRAMTAVHQSM</sequence>
<organism evidence="2 3">
    <name type="scientific">Trifolium medium</name>
    <dbReference type="NCBI Taxonomy" id="97028"/>
    <lineage>
        <taxon>Eukaryota</taxon>
        <taxon>Viridiplantae</taxon>
        <taxon>Streptophyta</taxon>
        <taxon>Embryophyta</taxon>
        <taxon>Tracheophyta</taxon>
        <taxon>Spermatophyta</taxon>
        <taxon>Magnoliopsida</taxon>
        <taxon>eudicotyledons</taxon>
        <taxon>Gunneridae</taxon>
        <taxon>Pentapetalae</taxon>
        <taxon>rosids</taxon>
        <taxon>fabids</taxon>
        <taxon>Fabales</taxon>
        <taxon>Fabaceae</taxon>
        <taxon>Papilionoideae</taxon>
        <taxon>50 kb inversion clade</taxon>
        <taxon>NPAAA clade</taxon>
        <taxon>Hologalegina</taxon>
        <taxon>IRL clade</taxon>
        <taxon>Trifolieae</taxon>
        <taxon>Trifolium</taxon>
    </lineage>
</organism>
<evidence type="ECO:0000256" key="1">
    <source>
        <dbReference type="SAM" id="MobiDB-lite"/>
    </source>
</evidence>
<accession>A0A392UTJ2</accession>
<feature type="non-terminal residue" evidence="2">
    <location>
        <position position="1"/>
    </location>
</feature>
<dbReference type="EMBL" id="LXQA010971902">
    <property type="protein sequence ID" value="MCI79348.1"/>
    <property type="molecule type" value="Genomic_DNA"/>
</dbReference>
<comment type="caution">
    <text evidence="2">The sequence shown here is derived from an EMBL/GenBank/DDBJ whole genome shotgun (WGS) entry which is preliminary data.</text>
</comment>
<name>A0A392UTJ2_9FABA</name>
<feature type="non-terminal residue" evidence="2">
    <location>
        <position position="75"/>
    </location>
</feature>